<comment type="similarity">
    <text evidence="1">Belongs to the type-I restriction system S methylase family.</text>
</comment>
<keyword evidence="2" id="KW-0680">Restriction system</keyword>
<dbReference type="GO" id="GO:0004519">
    <property type="term" value="F:endonuclease activity"/>
    <property type="evidence" value="ECO:0007669"/>
    <property type="project" value="UniProtKB-KW"/>
</dbReference>
<evidence type="ECO:0000256" key="3">
    <source>
        <dbReference type="ARBA" id="ARBA00023125"/>
    </source>
</evidence>
<gene>
    <name evidence="5" type="ORF">GCM10010421_07520</name>
</gene>
<keyword evidence="5" id="KW-0540">Nuclease</keyword>
<dbReference type="InterPro" id="IPR000055">
    <property type="entry name" value="Restrct_endonuc_typeI_TRD"/>
</dbReference>
<reference evidence="5 6" key="1">
    <citation type="journal article" date="2019" name="Int. J. Syst. Evol. Microbiol.">
        <title>The Global Catalogue of Microorganisms (GCM) 10K type strain sequencing project: providing services to taxonomists for standard genome sequencing and annotation.</title>
        <authorList>
            <consortium name="The Broad Institute Genomics Platform"/>
            <consortium name="The Broad Institute Genome Sequencing Center for Infectious Disease"/>
            <person name="Wu L."/>
            <person name="Ma J."/>
        </authorList>
    </citation>
    <scope>NUCLEOTIDE SEQUENCE [LARGE SCALE GENOMIC DNA]</scope>
    <source>
        <strain evidence="5 6">JCM 6922</strain>
    </source>
</reference>
<dbReference type="Gene3D" id="1.10.287.1120">
    <property type="entry name" value="Bipartite methylase S protein"/>
    <property type="match status" value="1"/>
</dbReference>
<keyword evidence="5" id="KW-0255">Endonuclease</keyword>
<protein>
    <submittedName>
        <fullName evidence="5">Restriction endonuclease subunit S</fullName>
    </submittedName>
</protein>
<keyword evidence="3" id="KW-0238">DNA-binding</keyword>
<dbReference type="RefSeq" id="WP_344599890.1">
    <property type="nucleotide sequence ID" value="NZ_BAAATK010000003.1"/>
</dbReference>
<organism evidence="5 6">
    <name type="scientific">Streptomyces glaucus</name>
    <dbReference type="NCBI Taxonomy" id="284029"/>
    <lineage>
        <taxon>Bacteria</taxon>
        <taxon>Bacillati</taxon>
        <taxon>Actinomycetota</taxon>
        <taxon>Actinomycetes</taxon>
        <taxon>Kitasatosporales</taxon>
        <taxon>Streptomycetaceae</taxon>
        <taxon>Streptomyces</taxon>
    </lineage>
</organism>
<feature type="domain" description="Type I restriction modification DNA specificity" evidence="4">
    <location>
        <begin position="32"/>
        <end position="169"/>
    </location>
</feature>
<evidence type="ECO:0000256" key="1">
    <source>
        <dbReference type="ARBA" id="ARBA00010923"/>
    </source>
</evidence>
<sequence>MKRLLPASWREARLGFLVETQVPQRDKPDPLTGPIPWVRIEDFDGQDIRASKSGQGVTPEQVRAMNLRVFEPGTVMCSCSCSMGATAIVREPLVSNQTFIGLKPGKELEPRFLFYLMGAMREELQANATGAIQQYLSRDDFRSLRIPLPPLNQQRRIADFLDSETARIDSLSALRERQVQLAFTRLESLAKQETGRILIRGAKEPSGEWMTYPLRRAISGIKTGATPPGSEPEPWTEGTHPDTIPWYGPSSFQGIMHLGTPVKHLPSAAVKERVVPFFAKGSVLIIGIGATAGKVAYLDHDASANQQITALTPERGVSGKFLAWQLWAATQELRELAPYTTLPIINNDFLKSFPIAMPPTDFQQAVVQKLDCVAERVGALHAAAAQASKLTQERRQSLITAAVTGQFDVSTASGRNVTEGVTA</sequence>
<dbReference type="Pfam" id="PF01420">
    <property type="entry name" value="Methylase_S"/>
    <property type="match status" value="2"/>
</dbReference>
<dbReference type="SUPFAM" id="SSF116734">
    <property type="entry name" value="DNA methylase specificity domain"/>
    <property type="match status" value="2"/>
</dbReference>
<dbReference type="CDD" id="cd17290">
    <property type="entry name" value="RMtype1_S_AleSS8ORF2795P_TRD1-CR1_like"/>
    <property type="match status" value="1"/>
</dbReference>
<dbReference type="PANTHER" id="PTHR30408:SF12">
    <property type="entry name" value="TYPE I RESTRICTION ENZYME MJAVIII SPECIFICITY SUBUNIT"/>
    <property type="match status" value="1"/>
</dbReference>
<dbReference type="Proteomes" id="UP001500460">
    <property type="component" value="Unassembled WGS sequence"/>
</dbReference>
<comment type="caution">
    <text evidence="5">The sequence shown here is derived from an EMBL/GenBank/DDBJ whole genome shotgun (WGS) entry which is preliminary data.</text>
</comment>
<evidence type="ECO:0000259" key="4">
    <source>
        <dbReference type="Pfam" id="PF01420"/>
    </source>
</evidence>
<dbReference type="InterPro" id="IPR044946">
    <property type="entry name" value="Restrct_endonuc_typeI_TRD_sf"/>
</dbReference>
<dbReference type="PANTHER" id="PTHR30408">
    <property type="entry name" value="TYPE-1 RESTRICTION ENZYME ECOKI SPECIFICITY PROTEIN"/>
    <property type="match status" value="1"/>
</dbReference>
<proteinExistence type="inferred from homology"/>
<evidence type="ECO:0000313" key="5">
    <source>
        <dbReference type="EMBL" id="GAA2423686.1"/>
    </source>
</evidence>
<keyword evidence="6" id="KW-1185">Reference proteome</keyword>
<keyword evidence="5" id="KW-0378">Hydrolase</keyword>
<dbReference type="EMBL" id="BAAATK010000003">
    <property type="protein sequence ID" value="GAA2423686.1"/>
    <property type="molecule type" value="Genomic_DNA"/>
</dbReference>
<name>A0ABN3J8V1_9ACTN</name>
<evidence type="ECO:0000256" key="2">
    <source>
        <dbReference type="ARBA" id="ARBA00022747"/>
    </source>
</evidence>
<dbReference type="InterPro" id="IPR052021">
    <property type="entry name" value="Type-I_RS_S_subunit"/>
</dbReference>
<evidence type="ECO:0000313" key="6">
    <source>
        <dbReference type="Proteomes" id="UP001500460"/>
    </source>
</evidence>
<dbReference type="Gene3D" id="3.90.220.20">
    <property type="entry name" value="DNA methylase specificity domains"/>
    <property type="match status" value="2"/>
</dbReference>
<accession>A0ABN3J8V1</accession>
<feature type="domain" description="Type I restriction modification DNA specificity" evidence="4">
    <location>
        <begin position="221"/>
        <end position="373"/>
    </location>
</feature>